<evidence type="ECO:0000313" key="2">
    <source>
        <dbReference type="Proteomes" id="UP000830835"/>
    </source>
</evidence>
<evidence type="ECO:0000313" key="1">
    <source>
        <dbReference type="EMBL" id="MCJ2541567.1"/>
    </source>
</evidence>
<accession>A0ABT0C703</accession>
<dbReference type="Proteomes" id="UP000830835">
    <property type="component" value="Unassembled WGS sequence"/>
</dbReference>
<comment type="caution">
    <text evidence="1">The sequence shown here is derived from an EMBL/GenBank/DDBJ whole genome shotgun (WGS) entry which is preliminary data.</text>
</comment>
<protein>
    <submittedName>
        <fullName evidence="1">TIGR02221 family CRISPR-associated protein</fullName>
    </submittedName>
</protein>
<dbReference type="EMBL" id="JAFIRA010000002">
    <property type="protein sequence ID" value="MCJ2541567.1"/>
    <property type="molecule type" value="Genomic_DNA"/>
</dbReference>
<gene>
    <name evidence="1" type="ORF">JX360_01380</name>
</gene>
<name>A0ABT0C703_THEVL</name>
<dbReference type="NCBIfam" id="TIGR02549">
    <property type="entry name" value="CRISPR_DxTHG"/>
    <property type="match status" value="1"/>
</dbReference>
<reference evidence="1" key="1">
    <citation type="submission" date="2021-02" db="EMBL/GenBank/DDBJ databases">
        <title>The CRISPR/cas machinery reduction and long-range gene transfer in the hot spring cyanobacterium Synechococcus.</title>
        <authorList>
            <person name="Dvorak P."/>
            <person name="Jahodarova E."/>
            <person name="Hasler P."/>
            <person name="Poulickova A."/>
        </authorList>
    </citation>
    <scope>NUCLEOTIDE SEQUENCE</scope>
    <source>
        <strain evidence="1">Rupite</strain>
    </source>
</reference>
<dbReference type="RefSeq" id="WP_244348663.1">
    <property type="nucleotide sequence ID" value="NZ_JAFIRA010000002.1"/>
</dbReference>
<dbReference type="InterPro" id="IPR011742">
    <property type="entry name" value="CRISPR-assoc_prot_TM1812"/>
</dbReference>
<keyword evidence="2" id="KW-1185">Reference proteome</keyword>
<proteinExistence type="predicted"/>
<dbReference type="InterPro" id="IPR013383">
    <property type="entry name" value="CRISPR-assoc_prot_DxTHG_CS"/>
</dbReference>
<organism evidence="1 2">
    <name type="scientific">Thermostichus vulcanus str. 'Rupite'</name>
    <dbReference type="NCBI Taxonomy" id="2813851"/>
    <lineage>
        <taxon>Bacteria</taxon>
        <taxon>Bacillati</taxon>
        <taxon>Cyanobacteriota</taxon>
        <taxon>Cyanophyceae</taxon>
        <taxon>Thermostichales</taxon>
        <taxon>Thermostichaceae</taxon>
        <taxon>Thermostichus</taxon>
    </lineage>
</organism>
<sequence length="413" mass="46546">MTKTLLTTIGTGDYKSTRYVFKDRVADSTGYIAQALCQIFEIEKVIILLTPQARSKHWGSLQASLPADVELQDRNIPSGETEAEIWTLFETLVDSIDPADEIIFDITHAFRSIPVLVLLGAAFLRKAKKVPIQGIYYGLYRPEESQSPIVDLTPALRLLDWLTATDKFTTTGSALELGELLRTIHRDFYRRGPTSEAPGPTTLQNFGKVIKDISRSIELVRPVSLIEADLPRLQRQSTQRLTQEVGEFAKPFGLLLQSIQDSYAQLALPPEALQDEVLQIQKQFQLLKWYADKQFSVQAILLAREWVVSALCICEGIRNYRERVYREAIERQLGSMTGKGDTPGLNQPVASHVSDPQQLAACWSRLTSYRNDVAHTQMSEVEDPIPAERIEEYVSTRLLPELCSLFPSLTHNL</sequence>
<dbReference type="CDD" id="cd09732">
    <property type="entry name" value="Csx1_III-U"/>
    <property type="match status" value="1"/>
</dbReference>
<dbReference type="NCBIfam" id="TIGR02221">
    <property type="entry name" value="cas_TM1812"/>
    <property type="match status" value="1"/>
</dbReference>